<feature type="binding site" evidence="15">
    <location>
        <position position="423"/>
    </location>
    <ligand>
        <name>ATP</name>
        <dbReference type="ChEBI" id="CHEBI:30616"/>
    </ligand>
</feature>
<dbReference type="AlphaFoldDB" id="A0A199UWW9"/>
<evidence type="ECO:0000256" key="4">
    <source>
        <dbReference type="ARBA" id="ARBA00022475"/>
    </source>
</evidence>
<dbReference type="FunFam" id="1.10.510.10:FF:000032">
    <property type="entry name" value="Serine/threonine-protein kinase PBS1"/>
    <property type="match status" value="1"/>
</dbReference>
<comment type="function">
    <text evidence="14">May be involved in plant defense signaling.</text>
</comment>
<keyword evidence="4" id="KW-1003">Cell membrane</keyword>
<accession>A0A199UWW9</accession>
<dbReference type="InterPro" id="IPR000719">
    <property type="entry name" value="Prot_kinase_dom"/>
</dbReference>
<feature type="compositionally biased region" description="Basic and acidic residues" evidence="16">
    <location>
        <begin position="673"/>
        <end position="690"/>
    </location>
</feature>
<dbReference type="STRING" id="4615.A0A199UWW9"/>
<dbReference type="InterPro" id="IPR011009">
    <property type="entry name" value="Kinase-like_dom_sf"/>
</dbReference>
<dbReference type="PANTHER" id="PTHR47985:SF44">
    <property type="entry name" value="SERINE_THREONINE-PROTEIN KINASE PBS1"/>
    <property type="match status" value="1"/>
</dbReference>
<evidence type="ECO:0000256" key="9">
    <source>
        <dbReference type="ARBA" id="ARBA00022840"/>
    </source>
</evidence>
<gene>
    <name evidence="18" type="ORF">ACMD2_24865</name>
</gene>
<dbReference type="Pfam" id="PF07714">
    <property type="entry name" value="PK_Tyr_Ser-Thr"/>
    <property type="match status" value="1"/>
</dbReference>
<evidence type="ECO:0000256" key="2">
    <source>
        <dbReference type="ARBA" id="ARBA00008684"/>
    </source>
</evidence>
<evidence type="ECO:0000256" key="16">
    <source>
        <dbReference type="SAM" id="MobiDB-lite"/>
    </source>
</evidence>
<keyword evidence="6" id="KW-0808">Transferase</keyword>
<dbReference type="FunFam" id="3.30.200.20:FF:000244">
    <property type="entry name" value="Serine/threonine-protein kinase CDL1-like"/>
    <property type="match status" value="1"/>
</dbReference>
<proteinExistence type="inferred from homology"/>
<keyword evidence="8 18" id="KW-0418">Kinase</keyword>
<evidence type="ECO:0000256" key="15">
    <source>
        <dbReference type="PROSITE-ProRule" id="PRU10141"/>
    </source>
</evidence>
<dbReference type="PANTHER" id="PTHR47985">
    <property type="entry name" value="OS07G0668900 PROTEIN"/>
    <property type="match status" value="1"/>
</dbReference>
<feature type="non-terminal residue" evidence="18">
    <location>
        <position position="705"/>
    </location>
</feature>
<dbReference type="Pfam" id="PF00069">
    <property type="entry name" value="Pkinase"/>
    <property type="match status" value="1"/>
</dbReference>
<comment type="similarity">
    <text evidence="2">Belongs to the protein kinase superfamily. Ser/Thr protein kinase family.</text>
</comment>
<keyword evidence="9 15" id="KW-0067">ATP-binding</keyword>
<dbReference type="PROSITE" id="PS50011">
    <property type="entry name" value="PROTEIN_KINASE_DOM"/>
    <property type="match status" value="2"/>
</dbReference>
<evidence type="ECO:0000256" key="7">
    <source>
        <dbReference type="ARBA" id="ARBA00022741"/>
    </source>
</evidence>
<evidence type="ECO:0000256" key="5">
    <source>
        <dbReference type="ARBA" id="ARBA00022527"/>
    </source>
</evidence>
<keyword evidence="11" id="KW-0449">Lipoprotein</keyword>
<dbReference type="FunFam" id="1.10.510.10:FF:001424">
    <property type="entry name" value="Protein kinase superfamily protein"/>
    <property type="match status" value="1"/>
</dbReference>
<feature type="domain" description="Protein kinase" evidence="17">
    <location>
        <begin position="62"/>
        <end position="390"/>
    </location>
</feature>
<evidence type="ECO:0000256" key="8">
    <source>
        <dbReference type="ARBA" id="ARBA00022777"/>
    </source>
</evidence>
<comment type="subcellular location">
    <subcellularLocation>
        <location evidence="1">Cell membrane</location>
        <topology evidence="1">Lipid-anchor</topology>
    </subcellularLocation>
</comment>
<dbReference type="InterPro" id="IPR017441">
    <property type="entry name" value="Protein_kinase_ATP_BS"/>
</dbReference>
<evidence type="ECO:0000259" key="17">
    <source>
        <dbReference type="PROSITE" id="PS50011"/>
    </source>
</evidence>
<feature type="domain" description="Protein kinase" evidence="17">
    <location>
        <begin position="384"/>
        <end position="669"/>
    </location>
</feature>
<dbReference type="CDD" id="cd14066">
    <property type="entry name" value="STKc_IRAK"/>
    <property type="match status" value="1"/>
</dbReference>
<dbReference type="FunFam" id="3.30.200.20:FF:000228">
    <property type="entry name" value="Serine/threonine-protein kinase BIK1"/>
    <property type="match status" value="1"/>
</dbReference>
<evidence type="ECO:0000256" key="10">
    <source>
        <dbReference type="ARBA" id="ARBA00023136"/>
    </source>
</evidence>
<keyword evidence="7 15" id="KW-0547">Nucleotide-binding</keyword>
<dbReference type="EMBL" id="LSRQ01004470">
    <property type="protein sequence ID" value="OAY69269.1"/>
    <property type="molecule type" value="Genomic_DNA"/>
</dbReference>
<evidence type="ECO:0000313" key="18">
    <source>
        <dbReference type="EMBL" id="OAY69269.1"/>
    </source>
</evidence>
<dbReference type="GO" id="GO:0005524">
    <property type="term" value="F:ATP binding"/>
    <property type="evidence" value="ECO:0007669"/>
    <property type="project" value="UniProtKB-UniRule"/>
</dbReference>
<comment type="catalytic activity">
    <reaction evidence="13">
        <text>L-seryl-[protein] + ATP = O-phospho-L-seryl-[protein] + ADP + H(+)</text>
        <dbReference type="Rhea" id="RHEA:17989"/>
        <dbReference type="Rhea" id="RHEA-COMP:9863"/>
        <dbReference type="Rhea" id="RHEA-COMP:11604"/>
        <dbReference type="ChEBI" id="CHEBI:15378"/>
        <dbReference type="ChEBI" id="CHEBI:29999"/>
        <dbReference type="ChEBI" id="CHEBI:30616"/>
        <dbReference type="ChEBI" id="CHEBI:83421"/>
        <dbReference type="ChEBI" id="CHEBI:456216"/>
        <dbReference type="EC" id="2.7.11.1"/>
    </reaction>
</comment>
<dbReference type="EC" id="2.7.11.1" evidence="3"/>
<evidence type="ECO:0000256" key="13">
    <source>
        <dbReference type="ARBA" id="ARBA00048679"/>
    </source>
</evidence>
<sequence length="705" mass="77702">MSCFACGSRLKILAAERPQHALSIPIWHQTEKRALSPDGERSGGSGACRFTLQQLAAATQNFREANLIGEGGFGRVYKGFLESGQVVAIKQLNREGVQGSREFLVECLMLIMLHHPNLVTLIGYCAEGEERLLVYEYMSQGSLEGHLFDVPPNKEPLDWNTRIKIALGAAKGLTYLHDTVNPPVIYRDLKSSNILLDDDFNPKLSDFGLAKLGPVGDNTHVLTRSRPFLNDRRRIIQLADPLLQGRFPRRAFYKLAVIISLCLHGKPHLRPTMRDVTAALDHVASQPYISDANQEEAAAAADWMESICLFVFVWLTTSSWSTTGHLSTISIGSTTTSTFGLSTGSSSGVGREFGQSTASSSSVGREFVKSTGSSSGLRSATRNFRPDTVLGEGGFGKVYKGWVDERTLNPTKSGVGMMVAVKKLNPESVQGFEEWQSEVHFLGRVSHPNLVKLLGYCWEDKELLLVYEFMAKGSLENHLFRRGAAYEPLSWTLRLKILIGAARGLAFLHTSEKQIIYRDFKASNILLDSNYNAKLSDFGLAKLGPTGADTHVTTRVMGTYGYAAPEYVATGHLYVRSDVYGFGVVLLEMLTGQRALDLNRPNGQYSLVDWAKPYLADRRKLARVMDPRLEGQYHSKGALQAAQLTLKCLNGDPKSRPSMKEVLETLEQITELKGKARVSKDGSSRSHGHDQAPANHGRSPLRPGP</sequence>
<dbReference type="InterPro" id="IPR001245">
    <property type="entry name" value="Ser-Thr/Tyr_kinase_cat_dom"/>
</dbReference>
<comment type="caution">
    <text evidence="18">The sequence shown here is derived from an EMBL/GenBank/DDBJ whole genome shotgun (WGS) entry which is preliminary data.</text>
</comment>
<name>A0A199UWW9_ANACO</name>
<evidence type="ECO:0000256" key="6">
    <source>
        <dbReference type="ARBA" id="ARBA00022679"/>
    </source>
</evidence>
<dbReference type="Gene3D" id="3.30.200.20">
    <property type="entry name" value="Phosphorylase Kinase, domain 1"/>
    <property type="match status" value="2"/>
</dbReference>
<keyword evidence="5" id="KW-0723">Serine/threonine-protein kinase</keyword>
<evidence type="ECO:0000256" key="11">
    <source>
        <dbReference type="ARBA" id="ARBA00023288"/>
    </source>
</evidence>
<comment type="catalytic activity">
    <reaction evidence="12">
        <text>L-threonyl-[protein] + ATP = O-phospho-L-threonyl-[protein] + ADP + H(+)</text>
        <dbReference type="Rhea" id="RHEA:46608"/>
        <dbReference type="Rhea" id="RHEA-COMP:11060"/>
        <dbReference type="Rhea" id="RHEA-COMP:11605"/>
        <dbReference type="ChEBI" id="CHEBI:15378"/>
        <dbReference type="ChEBI" id="CHEBI:30013"/>
        <dbReference type="ChEBI" id="CHEBI:30616"/>
        <dbReference type="ChEBI" id="CHEBI:61977"/>
        <dbReference type="ChEBI" id="CHEBI:456216"/>
        <dbReference type="EC" id="2.7.11.1"/>
    </reaction>
</comment>
<feature type="region of interest" description="Disordered" evidence="16">
    <location>
        <begin position="673"/>
        <end position="705"/>
    </location>
</feature>
<organism evidence="18 19">
    <name type="scientific">Ananas comosus</name>
    <name type="common">Pineapple</name>
    <name type="synonym">Ananas ananas</name>
    <dbReference type="NCBI Taxonomy" id="4615"/>
    <lineage>
        <taxon>Eukaryota</taxon>
        <taxon>Viridiplantae</taxon>
        <taxon>Streptophyta</taxon>
        <taxon>Embryophyta</taxon>
        <taxon>Tracheophyta</taxon>
        <taxon>Spermatophyta</taxon>
        <taxon>Magnoliopsida</taxon>
        <taxon>Liliopsida</taxon>
        <taxon>Poales</taxon>
        <taxon>Bromeliaceae</taxon>
        <taxon>Bromelioideae</taxon>
        <taxon>Ananas</taxon>
    </lineage>
</organism>
<dbReference type="GO" id="GO:0004674">
    <property type="term" value="F:protein serine/threonine kinase activity"/>
    <property type="evidence" value="ECO:0007669"/>
    <property type="project" value="UniProtKB-KW"/>
</dbReference>
<keyword evidence="10" id="KW-0472">Membrane</keyword>
<evidence type="ECO:0000256" key="14">
    <source>
        <dbReference type="ARBA" id="ARBA00054261"/>
    </source>
</evidence>
<dbReference type="PROSITE" id="PS00107">
    <property type="entry name" value="PROTEIN_KINASE_ATP"/>
    <property type="match status" value="1"/>
</dbReference>
<dbReference type="PROSITE" id="PS00108">
    <property type="entry name" value="PROTEIN_KINASE_ST"/>
    <property type="match status" value="1"/>
</dbReference>
<evidence type="ECO:0000256" key="3">
    <source>
        <dbReference type="ARBA" id="ARBA00012513"/>
    </source>
</evidence>
<dbReference type="SMART" id="SM00220">
    <property type="entry name" value="S_TKc"/>
    <property type="match status" value="2"/>
</dbReference>
<evidence type="ECO:0000256" key="12">
    <source>
        <dbReference type="ARBA" id="ARBA00047899"/>
    </source>
</evidence>
<dbReference type="InterPro" id="IPR008271">
    <property type="entry name" value="Ser/Thr_kinase_AS"/>
</dbReference>
<dbReference type="SUPFAM" id="SSF56112">
    <property type="entry name" value="Protein kinase-like (PK-like)"/>
    <property type="match status" value="2"/>
</dbReference>
<protein>
    <recommendedName>
        <fullName evidence="3">non-specific serine/threonine protein kinase</fullName>
        <ecNumber evidence="3">2.7.11.1</ecNumber>
    </recommendedName>
</protein>
<dbReference type="Proteomes" id="UP000092600">
    <property type="component" value="Unassembled WGS sequence"/>
</dbReference>
<dbReference type="Gene3D" id="1.10.510.10">
    <property type="entry name" value="Transferase(Phosphotransferase) domain 1"/>
    <property type="match status" value="3"/>
</dbReference>
<dbReference type="GO" id="GO:0005886">
    <property type="term" value="C:plasma membrane"/>
    <property type="evidence" value="ECO:0007669"/>
    <property type="project" value="UniProtKB-SubCell"/>
</dbReference>
<reference evidence="18 19" key="1">
    <citation type="journal article" date="2016" name="DNA Res.">
        <title>The draft genome of MD-2 pineapple using hybrid error correction of long reads.</title>
        <authorList>
            <person name="Redwan R.M."/>
            <person name="Saidin A."/>
            <person name="Kumar S.V."/>
        </authorList>
    </citation>
    <scope>NUCLEOTIDE SEQUENCE [LARGE SCALE GENOMIC DNA]</scope>
    <source>
        <strain evidence="19">cv. MD2</strain>
        <tissue evidence="18">Leaf</tissue>
    </source>
</reference>
<evidence type="ECO:0000256" key="1">
    <source>
        <dbReference type="ARBA" id="ARBA00004193"/>
    </source>
</evidence>
<evidence type="ECO:0000313" key="19">
    <source>
        <dbReference type="Proteomes" id="UP000092600"/>
    </source>
</evidence>